<accession>A0A1A9WZ68</accession>
<evidence type="ECO:0000313" key="3">
    <source>
        <dbReference type="Proteomes" id="UP000091820"/>
    </source>
</evidence>
<evidence type="ECO:0000313" key="2">
    <source>
        <dbReference type="EnsemblMetazoa" id="GBRI038088-PA"/>
    </source>
</evidence>
<organism evidence="2 3">
    <name type="scientific">Glossina brevipalpis</name>
    <dbReference type="NCBI Taxonomy" id="37001"/>
    <lineage>
        <taxon>Eukaryota</taxon>
        <taxon>Metazoa</taxon>
        <taxon>Ecdysozoa</taxon>
        <taxon>Arthropoda</taxon>
        <taxon>Hexapoda</taxon>
        <taxon>Insecta</taxon>
        <taxon>Pterygota</taxon>
        <taxon>Neoptera</taxon>
        <taxon>Endopterygota</taxon>
        <taxon>Diptera</taxon>
        <taxon>Brachycera</taxon>
        <taxon>Muscomorpha</taxon>
        <taxon>Hippoboscoidea</taxon>
        <taxon>Glossinidae</taxon>
        <taxon>Glossina</taxon>
    </lineage>
</organism>
<sequence length="110" mass="12575">MLLEHFNESSDETDIIEFPIVVFMCLSSLSIIIKENKHNDNQLFPCSQIHRGRPQSKCCSVTFPNLNINFSEIVRLYVSCVSKIKLILPTPWIDSNIIVSLQVIQGPEKQ</sequence>
<feature type="transmembrane region" description="Helical" evidence="1">
    <location>
        <begin position="15"/>
        <end position="33"/>
    </location>
</feature>
<dbReference type="Proteomes" id="UP000091820">
    <property type="component" value="Unassembled WGS sequence"/>
</dbReference>
<dbReference type="EnsemblMetazoa" id="GBRI038088-RA">
    <property type="protein sequence ID" value="GBRI038088-PA"/>
    <property type="gene ID" value="GBRI038088"/>
</dbReference>
<reference evidence="2" key="2">
    <citation type="submission" date="2020-05" db="UniProtKB">
        <authorList>
            <consortium name="EnsemblMetazoa"/>
        </authorList>
    </citation>
    <scope>IDENTIFICATION</scope>
    <source>
        <strain evidence="2">IAEA</strain>
    </source>
</reference>
<proteinExistence type="predicted"/>
<evidence type="ECO:0000256" key="1">
    <source>
        <dbReference type="SAM" id="Phobius"/>
    </source>
</evidence>
<keyword evidence="1" id="KW-0472">Membrane</keyword>
<dbReference type="VEuPathDB" id="VectorBase:GBRI038088"/>
<keyword evidence="1" id="KW-0812">Transmembrane</keyword>
<name>A0A1A9WZ68_9MUSC</name>
<dbReference type="AlphaFoldDB" id="A0A1A9WZ68"/>
<keyword evidence="1" id="KW-1133">Transmembrane helix</keyword>
<keyword evidence="3" id="KW-1185">Reference proteome</keyword>
<protein>
    <submittedName>
        <fullName evidence="2">Uncharacterized protein</fullName>
    </submittedName>
</protein>
<reference evidence="3" key="1">
    <citation type="submission" date="2014-03" db="EMBL/GenBank/DDBJ databases">
        <authorList>
            <person name="Aksoy S."/>
            <person name="Warren W."/>
            <person name="Wilson R.K."/>
        </authorList>
    </citation>
    <scope>NUCLEOTIDE SEQUENCE [LARGE SCALE GENOMIC DNA]</scope>
    <source>
        <strain evidence="3">IAEA</strain>
    </source>
</reference>